<dbReference type="Pfam" id="PF20209">
    <property type="entry name" value="DUF6570"/>
    <property type="match status" value="1"/>
</dbReference>
<protein>
    <recommendedName>
        <fullName evidence="1">DUF6570 domain-containing protein</fullName>
    </recommendedName>
</protein>
<feature type="domain" description="DUF6570" evidence="1">
    <location>
        <begin position="264"/>
        <end position="401"/>
    </location>
</feature>
<gene>
    <name evidence="2" type="ORF">A4X13_0g8278</name>
</gene>
<sequence>MTKLNDALSSITTAALRSLAVAYFHKRGASGMSRSELVPFFLDHMREEELDRLHSATRRATDPSQVDIHAVQHSIHRSMRERYGTQIMNNYLASQARAIEPRLQHMEENPPPSHPGGSEDQFVEAAIGPEQPHDEDRAELEEAPWPRPITQQLKDECVSAFRTGTALQACGVCAVCARRVFNKDILFVKNSVSSTRFDPATLDLEVLRITDPHILERPGQHFEFDDSSLDGLALDRKGVHTDINGTQLDICGPCHSALSKSPPRLPTLALANGNIRGTLPEHLQDCTWLEERLCARYLASACVVRLYDLTSPGAPEHRSRVMKGHACSFPLNTVATATKLPWTVADGGPLLSCIVIGPRKPRIQDLRAVFKVRRQKVKDLLDYLKANAKDYPQWEDDPAAIAALPEDDVPELIMRSVYPYAPTPFSVGRAGTLRL</sequence>
<evidence type="ECO:0000313" key="2">
    <source>
        <dbReference type="EMBL" id="KAE8239032.1"/>
    </source>
</evidence>
<organism evidence="2 3">
    <name type="scientific">Tilletia indica</name>
    <dbReference type="NCBI Taxonomy" id="43049"/>
    <lineage>
        <taxon>Eukaryota</taxon>
        <taxon>Fungi</taxon>
        <taxon>Dikarya</taxon>
        <taxon>Basidiomycota</taxon>
        <taxon>Ustilaginomycotina</taxon>
        <taxon>Exobasidiomycetes</taxon>
        <taxon>Tilletiales</taxon>
        <taxon>Tilletiaceae</taxon>
        <taxon>Tilletia</taxon>
    </lineage>
</organism>
<dbReference type="Proteomes" id="UP000077521">
    <property type="component" value="Unassembled WGS sequence"/>
</dbReference>
<evidence type="ECO:0000313" key="3">
    <source>
        <dbReference type="Proteomes" id="UP000077521"/>
    </source>
</evidence>
<evidence type="ECO:0000259" key="1">
    <source>
        <dbReference type="Pfam" id="PF20209"/>
    </source>
</evidence>
<comment type="caution">
    <text evidence="2">The sequence shown here is derived from an EMBL/GenBank/DDBJ whole genome shotgun (WGS) entry which is preliminary data.</text>
</comment>
<name>A0A8T8SFX5_9BASI</name>
<reference evidence="2" key="1">
    <citation type="submission" date="2016-04" db="EMBL/GenBank/DDBJ databases">
        <authorList>
            <person name="Nguyen H.D."/>
            <person name="Samba Siva P."/>
            <person name="Cullis J."/>
            <person name="Levesque C.A."/>
            <person name="Hambleton S."/>
        </authorList>
    </citation>
    <scope>NUCLEOTIDE SEQUENCE</scope>
    <source>
        <strain evidence="2">DAOMC 236416</strain>
    </source>
</reference>
<reference evidence="2" key="2">
    <citation type="journal article" date="2019" name="IMA Fungus">
        <title>Genome sequencing and comparison of five Tilletia species to identify candidate genes for the detection of regulated species infecting wheat.</title>
        <authorList>
            <person name="Nguyen H.D.T."/>
            <person name="Sultana T."/>
            <person name="Kesanakurti P."/>
            <person name="Hambleton S."/>
        </authorList>
    </citation>
    <scope>NUCLEOTIDE SEQUENCE</scope>
    <source>
        <strain evidence="2">DAOMC 236416</strain>
    </source>
</reference>
<feature type="non-terminal residue" evidence="2">
    <location>
        <position position="435"/>
    </location>
</feature>
<dbReference type="AlphaFoldDB" id="A0A8T8SFX5"/>
<dbReference type="EMBL" id="LWDF02001358">
    <property type="protein sequence ID" value="KAE8239032.1"/>
    <property type="molecule type" value="Genomic_DNA"/>
</dbReference>
<keyword evidence="3" id="KW-1185">Reference proteome</keyword>
<proteinExistence type="predicted"/>
<dbReference type="InterPro" id="IPR046700">
    <property type="entry name" value="DUF6570"/>
</dbReference>
<accession>A0A8T8SFX5</accession>